<sequence>MIVKEFAQALNKVPGKVVDELRRQYPEQKWTVDSLVPEEILARFQDITNSERLQPQQSPVADIPKATITKADEAIQQASYKLTAADKEIISGAIAVQNEQSKILGASTGVTGALLFMESLIGAKGTVLDAFAEQSMLEVDNQITEIDHSLINLAEEASTRLGESIRKKEQLKVRLNSLRERVSSMGTQIRF</sequence>
<dbReference type="EMBL" id="BDUD01000002">
    <property type="protein sequence ID" value="GBG23046.1"/>
    <property type="molecule type" value="Genomic_DNA"/>
</dbReference>
<name>A0A2R5FWB1_NOSCO</name>
<evidence type="ECO:0000313" key="3">
    <source>
        <dbReference type="Proteomes" id="UP000245124"/>
    </source>
</evidence>
<accession>A0A2R5FWB1</accession>
<dbReference type="AlphaFoldDB" id="A0A2R5FWB1"/>
<keyword evidence="1" id="KW-0175">Coiled coil</keyword>
<comment type="caution">
    <text evidence="2">The sequence shown here is derived from an EMBL/GenBank/DDBJ whole genome shotgun (WGS) entry which is preliminary data.</text>
</comment>
<gene>
    <name evidence="2" type="ORF">NIES4072_67580</name>
</gene>
<dbReference type="Proteomes" id="UP000245124">
    <property type="component" value="Unassembled WGS sequence"/>
</dbReference>
<proteinExistence type="predicted"/>
<evidence type="ECO:0000313" key="2">
    <source>
        <dbReference type="EMBL" id="GBG23046.1"/>
    </source>
</evidence>
<reference evidence="2 3" key="1">
    <citation type="submission" date="2017-06" db="EMBL/GenBank/DDBJ databases">
        <title>Genome sequencing of cyanobaciteial culture collection at National Institute for Environmental Studies (NIES).</title>
        <authorList>
            <person name="Hirose Y."/>
            <person name="Shimura Y."/>
            <person name="Fujisawa T."/>
            <person name="Nakamura Y."/>
            <person name="Kawachi M."/>
        </authorList>
    </citation>
    <scope>NUCLEOTIDE SEQUENCE [LARGE SCALE GENOMIC DNA]</scope>
    <source>
        <strain evidence="2 3">NIES-4072</strain>
    </source>
</reference>
<keyword evidence="3" id="KW-1185">Reference proteome</keyword>
<organism evidence="2 3">
    <name type="scientific">Nostoc commune NIES-4072</name>
    <dbReference type="NCBI Taxonomy" id="2005467"/>
    <lineage>
        <taxon>Bacteria</taxon>
        <taxon>Bacillati</taxon>
        <taxon>Cyanobacteriota</taxon>
        <taxon>Cyanophyceae</taxon>
        <taxon>Nostocales</taxon>
        <taxon>Nostocaceae</taxon>
        <taxon>Nostoc</taxon>
    </lineage>
</organism>
<dbReference type="RefSeq" id="WP_109013018.1">
    <property type="nucleotide sequence ID" value="NZ_BDUD01000002.1"/>
</dbReference>
<evidence type="ECO:0000256" key="1">
    <source>
        <dbReference type="SAM" id="Coils"/>
    </source>
</evidence>
<protein>
    <submittedName>
        <fullName evidence="2">Uncharacterized protein</fullName>
    </submittedName>
</protein>
<feature type="coiled-coil region" evidence="1">
    <location>
        <begin position="161"/>
        <end position="188"/>
    </location>
</feature>
<dbReference type="OrthoDB" id="512419at2"/>